<keyword evidence="6 11" id="KW-0812">Transmembrane</keyword>
<proteinExistence type="predicted"/>
<evidence type="ECO:0000256" key="11">
    <source>
        <dbReference type="SAM" id="Phobius"/>
    </source>
</evidence>
<evidence type="ECO:0000256" key="8">
    <source>
        <dbReference type="ARBA" id="ARBA00022989"/>
    </source>
</evidence>
<keyword evidence="8 11" id="KW-1133">Transmembrane helix</keyword>
<dbReference type="GO" id="GO:0004673">
    <property type="term" value="F:protein histidine kinase activity"/>
    <property type="evidence" value="ECO:0007669"/>
    <property type="project" value="UniProtKB-EC"/>
</dbReference>
<comment type="caution">
    <text evidence="14">The sequence shown here is derived from an EMBL/GenBank/DDBJ whole genome shotgun (WGS) entry which is preliminary data.</text>
</comment>
<gene>
    <name evidence="14" type="ORF">MSSD14B_20840</name>
</gene>
<evidence type="ECO:0000256" key="1">
    <source>
        <dbReference type="ARBA" id="ARBA00000085"/>
    </source>
</evidence>
<comment type="subcellular location">
    <subcellularLocation>
        <location evidence="2">Membrane</location>
    </subcellularLocation>
</comment>
<dbReference type="GO" id="GO:0005886">
    <property type="term" value="C:plasma membrane"/>
    <property type="evidence" value="ECO:0007669"/>
    <property type="project" value="TreeGrafter"/>
</dbReference>
<dbReference type="PROSITE" id="PS50885">
    <property type="entry name" value="HAMP"/>
    <property type="match status" value="1"/>
</dbReference>
<keyword evidence="9" id="KW-0902">Two-component regulatory system</keyword>
<dbReference type="InterPro" id="IPR036890">
    <property type="entry name" value="HATPase_C_sf"/>
</dbReference>
<evidence type="ECO:0000259" key="13">
    <source>
        <dbReference type="PROSITE" id="PS50885"/>
    </source>
</evidence>
<feature type="domain" description="HAMP" evidence="13">
    <location>
        <begin position="129"/>
        <end position="180"/>
    </location>
</feature>
<protein>
    <recommendedName>
        <fullName evidence="3">histidine kinase</fullName>
        <ecNumber evidence="3">2.7.13.3</ecNumber>
    </recommendedName>
</protein>
<keyword evidence="10 11" id="KW-0472">Membrane</keyword>
<dbReference type="EC" id="2.7.13.3" evidence="3"/>
<evidence type="ECO:0000256" key="6">
    <source>
        <dbReference type="ARBA" id="ARBA00022692"/>
    </source>
</evidence>
<keyword evidence="7" id="KW-0418">Kinase</keyword>
<dbReference type="EMBL" id="BGZI01000012">
    <property type="protein sequence ID" value="GBO88416.1"/>
    <property type="molecule type" value="Genomic_DNA"/>
</dbReference>
<dbReference type="InterPro" id="IPR050428">
    <property type="entry name" value="TCS_sensor_his_kinase"/>
</dbReference>
<dbReference type="Pfam" id="PF02518">
    <property type="entry name" value="HATPase_c"/>
    <property type="match status" value="1"/>
</dbReference>
<keyword evidence="5" id="KW-0808">Transferase</keyword>
<dbReference type="InterPro" id="IPR004358">
    <property type="entry name" value="Sig_transdc_His_kin-like_C"/>
</dbReference>
<evidence type="ECO:0000313" key="14">
    <source>
        <dbReference type="EMBL" id="GBO88416.1"/>
    </source>
</evidence>
<dbReference type="InterPro" id="IPR003594">
    <property type="entry name" value="HATPase_dom"/>
</dbReference>
<dbReference type="SMART" id="SM00387">
    <property type="entry name" value="HATPase_c"/>
    <property type="match status" value="1"/>
</dbReference>
<evidence type="ECO:0000256" key="4">
    <source>
        <dbReference type="ARBA" id="ARBA00022553"/>
    </source>
</evidence>
<evidence type="ECO:0000256" key="5">
    <source>
        <dbReference type="ARBA" id="ARBA00022679"/>
    </source>
</evidence>
<dbReference type="InterPro" id="IPR003660">
    <property type="entry name" value="HAMP_dom"/>
</dbReference>
<dbReference type="PROSITE" id="PS50109">
    <property type="entry name" value="HIS_KIN"/>
    <property type="match status" value="1"/>
</dbReference>
<organism evidence="14 15">
    <name type="scientific">Marinobacter salsuginis</name>
    <dbReference type="NCBI Taxonomy" id="418719"/>
    <lineage>
        <taxon>Bacteria</taxon>
        <taxon>Pseudomonadati</taxon>
        <taxon>Pseudomonadota</taxon>
        <taxon>Gammaproteobacteria</taxon>
        <taxon>Pseudomonadales</taxon>
        <taxon>Marinobacteraceae</taxon>
        <taxon>Marinobacter</taxon>
    </lineage>
</organism>
<sequence>MESFQAIIENELPANDEISSMIDRFQLLLEHAVIVEMKDGSLIVSSNVNQTDFRIVSDKPSGFIEVSLGADELLGLKRNVRSDSPLSSITILEMENGLAEQSTEAHLTLIIASALLLVALLALVGTAIYLSLKPIAHIKEDMRRLRSGNQPRLNLDVPKEFSPLVRQFNNLLDLSSRRIDRHRRLNSDLSHMVKTSISANLAILSDSDSLPPSREDIDFMVSNLRDLNRSLNYRLTKADISGMQIGQTCLPVEIAKNVISVMEKIFPDKIFRIDTSLPNDFSWPMERQDLSELLGNLLENGGKWGQSEVDISISQTDSRLTIEVADDGPGIAPEAASKVMDRGSRLDESVTGFGLGLSIVSEIVEDNSGQMDIGSSETGGARITVMFPLLD</sequence>
<dbReference type="Proteomes" id="UP000387223">
    <property type="component" value="Unassembled WGS sequence"/>
</dbReference>
<dbReference type="Gene3D" id="3.30.565.10">
    <property type="entry name" value="Histidine kinase-like ATPase, C-terminal domain"/>
    <property type="match status" value="1"/>
</dbReference>
<reference evidence="14 15" key="1">
    <citation type="journal article" date="2019" name="J. Gen. Appl. Microbiol.">
        <title>Aerobic degradation of cis-dichloroethene by the marine bacterium Marinobacter salsuginis strain 5N-3.</title>
        <authorList>
            <person name="Inoue Y."/>
            <person name="Fukunaga Y."/>
            <person name="Katsumata H."/>
            <person name="Ohji S."/>
            <person name="Hosoyama A."/>
            <person name="Mori K."/>
            <person name="Ando K."/>
        </authorList>
    </citation>
    <scope>NUCLEOTIDE SEQUENCE [LARGE SCALE GENOMIC DNA]</scope>
    <source>
        <strain evidence="14 15">NBRC 109114</strain>
    </source>
</reference>
<name>A0A5M3Q026_9GAMM</name>
<evidence type="ECO:0000259" key="12">
    <source>
        <dbReference type="PROSITE" id="PS50109"/>
    </source>
</evidence>
<evidence type="ECO:0000256" key="7">
    <source>
        <dbReference type="ARBA" id="ARBA00022777"/>
    </source>
</evidence>
<dbReference type="InterPro" id="IPR005467">
    <property type="entry name" value="His_kinase_dom"/>
</dbReference>
<dbReference type="AlphaFoldDB" id="A0A5M3Q026"/>
<evidence type="ECO:0000256" key="9">
    <source>
        <dbReference type="ARBA" id="ARBA00023012"/>
    </source>
</evidence>
<dbReference type="PRINTS" id="PR00344">
    <property type="entry name" value="BCTRLSENSOR"/>
</dbReference>
<evidence type="ECO:0000256" key="3">
    <source>
        <dbReference type="ARBA" id="ARBA00012438"/>
    </source>
</evidence>
<accession>A0A5M3Q026</accession>
<evidence type="ECO:0000256" key="2">
    <source>
        <dbReference type="ARBA" id="ARBA00004370"/>
    </source>
</evidence>
<dbReference type="GO" id="GO:0000160">
    <property type="term" value="P:phosphorelay signal transduction system"/>
    <property type="evidence" value="ECO:0007669"/>
    <property type="project" value="UniProtKB-KW"/>
</dbReference>
<feature type="transmembrane region" description="Helical" evidence="11">
    <location>
        <begin position="109"/>
        <end position="132"/>
    </location>
</feature>
<dbReference type="SUPFAM" id="SSF55874">
    <property type="entry name" value="ATPase domain of HSP90 chaperone/DNA topoisomerase II/histidine kinase"/>
    <property type="match status" value="1"/>
</dbReference>
<evidence type="ECO:0000256" key="10">
    <source>
        <dbReference type="ARBA" id="ARBA00023136"/>
    </source>
</evidence>
<keyword evidence="4" id="KW-0597">Phosphoprotein</keyword>
<evidence type="ECO:0000313" key="15">
    <source>
        <dbReference type="Proteomes" id="UP000387223"/>
    </source>
</evidence>
<feature type="domain" description="Histidine kinase" evidence="12">
    <location>
        <begin position="188"/>
        <end position="391"/>
    </location>
</feature>
<dbReference type="PANTHER" id="PTHR45436:SF5">
    <property type="entry name" value="SENSOR HISTIDINE KINASE TRCS"/>
    <property type="match status" value="1"/>
</dbReference>
<dbReference type="PANTHER" id="PTHR45436">
    <property type="entry name" value="SENSOR HISTIDINE KINASE YKOH"/>
    <property type="match status" value="1"/>
</dbReference>
<comment type="catalytic activity">
    <reaction evidence="1">
        <text>ATP + protein L-histidine = ADP + protein N-phospho-L-histidine.</text>
        <dbReference type="EC" id="2.7.13.3"/>
    </reaction>
</comment>